<dbReference type="EMBL" id="LNQE01001604">
    <property type="protein sequence ID" value="KUG14925.1"/>
    <property type="molecule type" value="Genomic_DNA"/>
</dbReference>
<reference evidence="1" key="1">
    <citation type="journal article" date="2015" name="Proc. Natl. Acad. Sci. U.S.A.">
        <title>Networks of energetic and metabolic interactions define dynamics in microbial communities.</title>
        <authorList>
            <person name="Embree M."/>
            <person name="Liu J.K."/>
            <person name="Al-Bassam M.M."/>
            <person name="Zengler K."/>
        </authorList>
    </citation>
    <scope>NUCLEOTIDE SEQUENCE</scope>
</reference>
<proteinExistence type="predicted"/>
<gene>
    <name evidence="1" type="ORF">ASZ90_015423</name>
</gene>
<comment type="caution">
    <text evidence="1">The sequence shown here is derived from an EMBL/GenBank/DDBJ whole genome shotgun (WGS) entry which is preliminary data.</text>
</comment>
<accession>A0A0W8F2A9</accession>
<organism evidence="1">
    <name type="scientific">hydrocarbon metagenome</name>
    <dbReference type="NCBI Taxonomy" id="938273"/>
    <lineage>
        <taxon>unclassified sequences</taxon>
        <taxon>metagenomes</taxon>
        <taxon>ecological metagenomes</taxon>
    </lineage>
</organism>
<name>A0A0W8F2A9_9ZZZZ</name>
<dbReference type="AlphaFoldDB" id="A0A0W8F2A9"/>
<sequence length="54" mass="5651">MDCRKNIMKKFGIMVVVLAMLVGMTGFPMADPGTNQTPETIGVPPTTVARVAGG</sequence>
<evidence type="ECO:0000313" key="1">
    <source>
        <dbReference type="EMBL" id="KUG14925.1"/>
    </source>
</evidence>
<protein>
    <submittedName>
        <fullName evidence="1">Uncharacterized protein</fullName>
    </submittedName>
</protein>